<gene>
    <name evidence="2" type="ORF">ATI61_10334</name>
</gene>
<dbReference type="Pfam" id="PF07791">
    <property type="entry name" value="Imm11"/>
    <property type="match status" value="1"/>
</dbReference>
<accession>A0ABX9K5K1</accession>
<proteinExistence type="predicted"/>
<organism evidence="2 3">
    <name type="scientific">Archangium gephyra</name>
    <dbReference type="NCBI Taxonomy" id="48"/>
    <lineage>
        <taxon>Bacteria</taxon>
        <taxon>Pseudomonadati</taxon>
        <taxon>Myxococcota</taxon>
        <taxon>Myxococcia</taxon>
        <taxon>Myxococcales</taxon>
        <taxon>Cystobacterineae</taxon>
        <taxon>Archangiaceae</taxon>
        <taxon>Archangium</taxon>
    </lineage>
</organism>
<comment type="caution">
    <text evidence="2">The sequence shown here is derived from an EMBL/GenBank/DDBJ whole genome shotgun (WGS) entry which is preliminary data.</text>
</comment>
<sequence length="230" mass="25513">MASNPSPPPRFFVLQTEMRGSHDTTFSSGLPVNTAEAPRCPACGDITGMRPWLPPYRGEVTLHGEAFGDFIEASGYDVLISERMAEAFRADGLTGFQGFHPVEVLRVRRRRKKSQPLEVPCYFAVTACFGRAALDVAHSRLRIREPVTCTECRSIRVDTIHGFTLEPGTWAGEDVFRPRGKTGSIVVSERFAAFVQRHALTNMKLIPTEKYVWDPLRLGPPTGAPEPALE</sequence>
<protein>
    <recommendedName>
        <fullName evidence="1">Immunity MXAN-0049 protein domain-containing protein</fullName>
    </recommendedName>
</protein>
<dbReference type="InterPro" id="IPR012433">
    <property type="entry name" value="Imm11"/>
</dbReference>
<evidence type="ECO:0000313" key="2">
    <source>
        <dbReference type="EMBL" id="REG34153.1"/>
    </source>
</evidence>
<evidence type="ECO:0000259" key="1">
    <source>
        <dbReference type="Pfam" id="PF07791"/>
    </source>
</evidence>
<name>A0ABX9K5K1_9BACT</name>
<keyword evidence="3" id="KW-1185">Reference proteome</keyword>
<feature type="domain" description="Immunity MXAN-0049 protein" evidence="1">
    <location>
        <begin position="72"/>
        <end position="207"/>
    </location>
</feature>
<dbReference type="Proteomes" id="UP000256345">
    <property type="component" value="Unassembled WGS sequence"/>
</dbReference>
<dbReference type="EMBL" id="QUMU01000003">
    <property type="protein sequence ID" value="REG34153.1"/>
    <property type="molecule type" value="Genomic_DNA"/>
</dbReference>
<reference evidence="2 3" key="1">
    <citation type="submission" date="2018-08" db="EMBL/GenBank/DDBJ databases">
        <title>Genomic Encyclopedia of Archaeal and Bacterial Type Strains, Phase II (KMG-II): from individual species to whole genera.</title>
        <authorList>
            <person name="Goeker M."/>
        </authorList>
    </citation>
    <scope>NUCLEOTIDE SEQUENCE [LARGE SCALE GENOMIC DNA]</scope>
    <source>
        <strain evidence="2 3">DSM 2261</strain>
    </source>
</reference>
<evidence type="ECO:0000313" key="3">
    <source>
        <dbReference type="Proteomes" id="UP000256345"/>
    </source>
</evidence>